<feature type="compositionally biased region" description="Polar residues" evidence="1">
    <location>
        <begin position="158"/>
        <end position="170"/>
    </location>
</feature>
<dbReference type="RefSeq" id="XP_002291042.1">
    <property type="nucleotide sequence ID" value="XM_002291006.1"/>
</dbReference>
<dbReference type="Proteomes" id="UP000001449">
    <property type="component" value="Chromosome 6"/>
</dbReference>
<protein>
    <submittedName>
        <fullName evidence="2">Uncharacterized protein</fullName>
    </submittedName>
</protein>
<name>B8C5N0_THAPS</name>
<dbReference type="InParanoid" id="B8C5N0"/>
<dbReference type="PaxDb" id="35128-Thaps23084"/>
<dbReference type="HOGENOM" id="CLU_534755_0_0_1"/>
<dbReference type="GeneID" id="7448617"/>
<organism evidence="2 3">
    <name type="scientific">Thalassiosira pseudonana</name>
    <name type="common">Marine diatom</name>
    <name type="synonym">Cyclotella nana</name>
    <dbReference type="NCBI Taxonomy" id="35128"/>
    <lineage>
        <taxon>Eukaryota</taxon>
        <taxon>Sar</taxon>
        <taxon>Stramenopiles</taxon>
        <taxon>Ochrophyta</taxon>
        <taxon>Bacillariophyta</taxon>
        <taxon>Coscinodiscophyceae</taxon>
        <taxon>Thalassiosirophycidae</taxon>
        <taxon>Thalassiosirales</taxon>
        <taxon>Thalassiosiraceae</taxon>
        <taxon>Thalassiosira</taxon>
    </lineage>
</organism>
<evidence type="ECO:0000256" key="1">
    <source>
        <dbReference type="SAM" id="MobiDB-lite"/>
    </source>
</evidence>
<gene>
    <name evidence="2" type="ORF">THAPSDRAFT_23084</name>
</gene>
<dbReference type="AlphaFoldDB" id="B8C5N0"/>
<feature type="region of interest" description="Disordered" evidence="1">
    <location>
        <begin position="239"/>
        <end position="267"/>
    </location>
</feature>
<dbReference type="EMBL" id="CM000643">
    <property type="protein sequence ID" value="EED91149.1"/>
    <property type="molecule type" value="Genomic_DNA"/>
</dbReference>
<reference evidence="2 3" key="1">
    <citation type="journal article" date="2004" name="Science">
        <title>The genome of the diatom Thalassiosira pseudonana: ecology, evolution, and metabolism.</title>
        <authorList>
            <person name="Armbrust E.V."/>
            <person name="Berges J.A."/>
            <person name="Bowler C."/>
            <person name="Green B.R."/>
            <person name="Martinez D."/>
            <person name="Putnam N.H."/>
            <person name="Zhou S."/>
            <person name="Allen A.E."/>
            <person name="Apt K.E."/>
            <person name="Bechner M."/>
            <person name="Brzezinski M.A."/>
            <person name="Chaal B.K."/>
            <person name="Chiovitti A."/>
            <person name="Davis A.K."/>
            <person name="Demarest M.S."/>
            <person name="Detter J.C."/>
            <person name="Glavina T."/>
            <person name="Goodstein D."/>
            <person name="Hadi M.Z."/>
            <person name="Hellsten U."/>
            <person name="Hildebrand M."/>
            <person name="Jenkins B.D."/>
            <person name="Jurka J."/>
            <person name="Kapitonov V.V."/>
            <person name="Kroger N."/>
            <person name="Lau W.W."/>
            <person name="Lane T.W."/>
            <person name="Larimer F.W."/>
            <person name="Lippmeier J.C."/>
            <person name="Lucas S."/>
            <person name="Medina M."/>
            <person name="Montsant A."/>
            <person name="Obornik M."/>
            <person name="Parker M.S."/>
            <person name="Palenik B."/>
            <person name="Pazour G.J."/>
            <person name="Richardson P.M."/>
            <person name="Rynearson T.A."/>
            <person name="Saito M.A."/>
            <person name="Schwartz D.C."/>
            <person name="Thamatrakoln K."/>
            <person name="Valentin K."/>
            <person name="Vardi A."/>
            <person name="Wilkerson F.P."/>
            <person name="Rokhsar D.S."/>
        </authorList>
    </citation>
    <scope>NUCLEOTIDE SEQUENCE [LARGE SCALE GENOMIC DNA]</scope>
    <source>
        <strain evidence="2 3">CCMP1335</strain>
    </source>
</reference>
<dbReference type="eggNOG" id="ENOG502SY43">
    <property type="taxonomic scope" value="Eukaryota"/>
</dbReference>
<proteinExistence type="predicted"/>
<evidence type="ECO:0000313" key="2">
    <source>
        <dbReference type="EMBL" id="EED91149.1"/>
    </source>
</evidence>
<dbReference type="KEGG" id="tps:THAPSDRAFT_23084"/>
<keyword evidence="3" id="KW-1185">Reference proteome</keyword>
<feature type="region of interest" description="Disordered" evidence="1">
    <location>
        <begin position="158"/>
        <end position="177"/>
    </location>
</feature>
<evidence type="ECO:0000313" key="3">
    <source>
        <dbReference type="Proteomes" id="UP000001449"/>
    </source>
</evidence>
<reference evidence="2 3" key="2">
    <citation type="journal article" date="2008" name="Nature">
        <title>The Phaeodactylum genome reveals the evolutionary history of diatom genomes.</title>
        <authorList>
            <person name="Bowler C."/>
            <person name="Allen A.E."/>
            <person name="Badger J.H."/>
            <person name="Grimwood J."/>
            <person name="Jabbari K."/>
            <person name="Kuo A."/>
            <person name="Maheswari U."/>
            <person name="Martens C."/>
            <person name="Maumus F."/>
            <person name="Otillar R.P."/>
            <person name="Rayko E."/>
            <person name="Salamov A."/>
            <person name="Vandepoele K."/>
            <person name="Beszteri B."/>
            <person name="Gruber A."/>
            <person name="Heijde M."/>
            <person name="Katinka M."/>
            <person name="Mock T."/>
            <person name="Valentin K."/>
            <person name="Verret F."/>
            <person name="Berges J.A."/>
            <person name="Brownlee C."/>
            <person name="Cadoret J.P."/>
            <person name="Chiovitti A."/>
            <person name="Choi C.J."/>
            <person name="Coesel S."/>
            <person name="De Martino A."/>
            <person name="Detter J.C."/>
            <person name="Durkin C."/>
            <person name="Falciatore A."/>
            <person name="Fournet J."/>
            <person name="Haruta M."/>
            <person name="Huysman M.J."/>
            <person name="Jenkins B.D."/>
            <person name="Jiroutova K."/>
            <person name="Jorgensen R.E."/>
            <person name="Joubert Y."/>
            <person name="Kaplan A."/>
            <person name="Kroger N."/>
            <person name="Kroth P.G."/>
            <person name="La Roche J."/>
            <person name="Lindquist E."/>
            <person name="Lommer M."/>
            <person name="Martin-Jezequel V."/>
            <person name="Lopez P.J."/>
            <person name="Lucas S."/>
            <person name="Mangogna M."/>
            <person name="McGinnis K."/>
            <person name="Medlin L.K."/>
            <person name="Montsant A."/>
            <person name="Oudot-Le Secq M.P."/>
            <person name="Napoli C."/>
            <person name="Obornik M."/>
            <person name="Parker M.S."/>
            <person name="Petit J.L."/>
            <person name="Porcel B.M."/>
            <person name="Poulsen N."/>
            <person name="Robison M."/>
            <person name="Rychlewski L."/>
            <person name="Rynearson T.A."/>
            <person name="Schmutz J."/>
            <person name="Shapiro H."/>
            <person name="Siaut M."/>
            <person name="Stanley M."/>
            <person name="Sussman M.R."/>
            <person name="Taylor A.R."/>
            <person name="Vardi A."/>
            <person name="von Dassow P."/>
            <person name="Vyverman W."/>
            <person name="Willis A."/>
            <person name="Wyrwicz L.S."/>
            <person name="Rokhsar D.S."/>
            <person name="Weissenbach J."/>
            <person name="Armbrust E.V."/>
            <person name="Green B.R."/>
            <person name="Van de Peer Y."/>
            <person name="Grigoriev I.V."/>
        </authorList>
    </citation>
    <scope>NUCLEOTIDE SEQUENCE [LARGE SCALE GENOMIC DNA]</scope>
    <source>
        <strain evidence="2 3">CCMP1335</strain>
    </source>
</reference>
<accession>B8C5N0</accession>
<sequence>MASTSNTSSTTLHQQPLVLTESPISGVNIELATLLINAIKVRRKYLSKSSASSSDGVLVDNDAAKEATTRQQILQTLEGNAEDATTAFLNELRRQVEGAKTNKPQTTQNKSSQQMFQQEATELIHHLADKYARLYNEFTVASMLLGDVSISLSTTSNATYSHRGTRQSQPRRNDARALRRERDIALDRGMKACQILEQMIERADEYFGVLVPRFGGFALESGEAIDARVEEVIKSEDGVGRDESVLNEVDPPDNSTAFNDDAEEDDDSINWEAGDMDESDSMDDSILHQSAVEQTLTIMERSGALQEGGLSVNLDTTTTAALAHSNTATNETANATNDKADPRAKARIKLQKLVQKLSSQRLPRLNSWIHALSHADLMEERAVVDPASSIGTASTTGPVSLVLLSQEKRALRLPLLKQLMKVRGEVEEVLRSAAKIGVLPDGIEPIQSNDNSCEDRAESQAVNQRTLARNTNTRKRKWLSGTFVAVGSQPNNRKKQKQTKYKFKVFYRKK</sequence>